<comment type="caution">
    <text evidence="6">The sequence shown here is derived from an EMBL/GenBank/DDBJ whole genome shotgun (WGS) entry which is preliminary data.</text>
</comment>
<keyword evidence="3" id="KW-0732">Signal</keyword>
<dbReference type="OrthoDB" id="9779128at2"/>
<evidence type="ECO:0000313" key="6">
    <source>
        <dbReference type="EMBL" id="RKD18687.1"/>
    </source>
</evidence>
<evidence type="ECO:0000259" key="5">
    <source>
        <dbReference type="Pfam" id="PF03330"/>
    </source>
</evidence>
<evidence type="ECO:0000256" key="2">
    <source>
        <dbReference type="ARBA" id="ARBA00023316"/>
    </source>
</evidence>
<evidence type="ECO:0000256" key="4">
    <source>
        <dbReference type="RuleBase" id="RU003495"/>
    </source>
</evidence>
<dbReference type="Pfam" id="PF03330">
    <property type="entry name" value="DPBB_1"/>
    <property type="match status" value="1"/>
</dbReference>
<dbReference type="InterPro" id="IPR012997">
    <property type="entry name" value="RplA"/>
</dbReference>
<evidence type="ECO:0000256" key="1">
    <source>
        <dbReference type="ARBA" id="ARBA00023239"/>
    </source>
</evidence>
<dbReference type="InterPro" id="IPR034718">
    <property type="entry name" value="RlpA"/>
</dbReference>
<reference evidence="6 7" key="1">
    <citation type="submission" date="2016-07" db="EMBL/GenBank/DDBJ databases">
        <title>Genome of Pelobium manganitolerans.</title>
        <authorList>
            <person name="Wu S."/>
            <person name="Wang G."/>
        </authorList>
    </citation>
    <scope>NUCLEOTIDE SEQUENCE [LARGE SCALE GENOMIC DNA]</scope>
    <source>
        <strain evidence="6 7">YS-25</strain>
    </source>
</reference>
<dbReference type="GO" id="GO:0000270">
    <property type="term" value="P:peptidoglycan metabolic process"/>
    <property type="evidence" value="ECO:0007669"/>
    <property type="project" value="UniProtKB-UniRule"/>
</dbReference>
<keyword evidence="2 3" id="KW-0961">Cell wall biogenesis/degradation</keyword>
<feature type="signal peptide" evidence="3">
    <location>
        <begin position="1"/>
        <end position="18"/>
    </location>
</feature>
<sequence precursor="true">MGLLTVALLNILTLSAPADSISKTGKATYYHKRFEGRKTTSGAVYRANEYTAAHKTLPFGTEVKVTNLNNGKQVTVVINDRGPFGKGLIIDVSGIAAKELGLYGKGVVPCKITYETP</sequence>
<dbReference type="NCBIfam" id="TIGR00413">
    <property type="entry name" value="rlpA"/>
    <property type="match status" value="1"/>
</dbReference>
<comment type="similarity">
    <text evidence="3 4">Belongs to the RlpA family.</text>
</comment>
<dbReference type="AlphaFoldDB" id="A0A419S9L9"/>
<dbReference type="InterPro" id="IPR009009">
    <property type="entry name" value="RlpA-like_DPBB"/>
</dbReference>
<evidence type="ECO:0000313" key="7">
    <source>
        <dbReference type="Proteomes" id="UP000283433"/>
    </source>
</evidence>
<comment type="function">
    <text evidence="3">Lytic transglycosylase with a strong preference for naked glycan strands that lack stem peptides.</text>
</comment>
<dbReference type="GO" id="GO:0008932">
    <property type="term" value="F:lytic endotransglycosylase activity"/>
    <property type="evidence" value="ECO:0007669"/>
    <property type="project" value="UniProtKB-UniRule"/>
</dbReference>
<dbReference type="Gene3D" id="2.40.40.10">
    <property type="entry name" value="RlpA-like domain"/>
    <property type="match status" value="1"/>
</dbReference>
<dbReference type="GO" id="GO:0071555">
    <property type="term" value="P:cell wall organization"/>
    <property type="evidence" value="ECO:0007669"/>
    <property type="project" value="UniProtKB-KW"/>
</dbReference>
<gene>
    <name evidence="3" type="primary">rlpA</name>
    <name evidence="6" type="ORF">BCY91_15255</name>
</gene>
<keyword evidence="7" id="KW-1185">Reference proteome</keyword>
<protein>
    <recommendedName>
        <fullName evidence="3">Probable endolytic peptidoglycan transglycosylase RlpA</fullName>
        <ecNumber evidence="3">4.2.2.-</ecNumber>
    </recommendedName>
</protein>
<dbReference type="EMBL" id="MBTA01000004">
    <property type="protein sequence ID" value="RKD18687.1"/>
    <property type="molecule type" value="Genomic_DNA"/>
</dbReference>
<dbReference type="Proteomes" id="UP000283433">
    <property type="component" value="Unassembled WGS sequence"/>
</dbReference>
<proteinExistence type="inferred from homology"/>
<dbReference type="InterPro" id="IPR036908">
    <property type="entry name" value="RlpA-like_sf"/>
</dbReference>
<dbReference type="EC" id="4.2.2.-" evidence="3"/>
<dbReference type="RefSeq" id="WP_120180866.1">
    <property type="nucleotide sequence ID" value="NZ_CBINCU010000004.1"/>
</dbReference>
<dbReference type="HAMAP" id="MF_02071">
    <property type="entry name" value="RlpA"/>
    <property type="match status" value="1"/>
</dbReference>
<feature type="domain" description="RlpA-like protein double-psi beta-barrel" evidence="5">
    <location>
        <begin position="23"/>
        <end position="111"/>
    </location>
</feature>
<evidence type="ECO:0000256" key="3">
    <source>
        <dbReference type="HAMAP-Rule" id="MF_02071"/>
    </source>
</evidence>
<dbReference type="CDD" id="cd22268">
    <property type="entry name" value="DPBB_RlpA-like"/>
    <property type="match status" value="1"/>
</dbReference>
<keyword evidence="1 3" id="KW-0456">Lyase</keyword>
<dbReference type="PANTHER" id="PTHR34183">
    <property type="entry name" value="ENDOLYTIC PEPTIDOGLYCAN TRANSGLYCOSYLASE RLPA"/>
    <property type="match status" value="1"/>
</dbReference>
<organism evidence="6 7">
    <name type="scientific">Pelobium manganitolerans</name>
    <dbReference type="NCBI Taxonomy" id="1842495"/>
    <lineage>
        <taxon>Bacteria</taxon>
        <taxon>Pseudomonadati</taxon>
        <taxon>Bacteroidota</taxon>
        <taxon>Sphingobacteriia</taxon>
        <taxon>Sphingobacteriales</taxon>
        <taxon>Sphingobacteriaceae</taxon>
        <taxon>Pelobium</taxon>
    </lineage>
</organism>
<dbReference type="PANTHER" id="PTHR34183:SF8">
    <property type="entry name" value="ENDOLYTIC PEPTIDOGLYCAN TRANSGLYCOSYLASE RLPA-RELATED"/>
    <property type="match status" value="1"/>
</dbReference>
<dbReference type="SUPFAM" id="SSF50685">
    <property type="entry name" value="Barwin-like endoglucanases"/>
    <property type="match status" value="1"/>
</dbReference>
<feature type="chain" id="PRO_5019593362" description="Probable endolytic peptidoglycan transglycosylase RlpA" evidence="3">
    <location>
        <begin position="19"/>
        <end position="117"/>
    </location>
</feature>
<name>A0A419S9L9_9SPHI</name>
<accession>A0A419S9L9</accession>